<dbReference type="Proteomes" id="UP001141327">
    <property type="component" value="Unassembled WGS sequence"/>
</dbReference>
<comment type="similarity">
    <text evidence="5">Belongs to the NOP53 family.</text>
</comment>
<keyword evidence="13" id="KW-0539">Nucleus</keyword>
<evidence type="ECO:0000256" key="2">
    <source>
        <dbReference type="ARBA" id="ARBA00004604"/>
    </source>
</evidence>
<keyword evidence="8" id="KW-0963">Cytoplasm</keyword>
<sequence length="550" mass="61392">MSLGQIKPAWSSYFWTCQSQHEMVMEMKRQEIFHSPAVEQALLLVDRRNYVGPGCERCYSPHPLSIGYNVTISSPQIHAQMLEATVGSIHENAKILDVGSGSGYCTACFAAMGGPGSHVWAIDHVPELVRWAQENLMRADATAALESRITFLEGDGREGLPSEAPFDVIHVGAAILDEAETGPLAVLLKQLGPGGSLVVPVAGKIKVFRKNNAGEICAEGVIDAPFVPLTTRNSDDFVHVHEGLWDSMDDKWAERRGETPASFGFLPGVGGSSAAKPKMSETEAPLVDLWADDKPRKKRVRRASPSPLVRVPAHSAAKSISYHPTDEEHQAALAVAVVHEKKIEARHQNYLTRIPVIRPLNVVDYQIEGLQKILAGQADGEEEEEEEEQSSTAPTLPKKRPERLTQADRNRKTRQRLLEQEQKRLAAEKKQKQELPRMRQMKKEILAHEEELLARMQERKKRRAERAPRIGPLRTDVAPVDVPLTEELADDLAHVKPASHLLKDQYRLFQEKGIIEARNKVKPHRRYKLKVKKVVPSKQFLKDMGVATAQ</sequence>
<accession>A0ABQ8UM05</accession>
<keyword evidence="16" id="KW-1185">Reference proteome</keyword>
<dbReference type="PROSITE" id="PS01279">
    <property type="entry name" value="PCMT"/>
    <property type="match status" value="1"/>
</dbReference>
<dbReference type="EC" id="2.1.1.77" evidence="6"/>
<dbReference type="Gene3D" id="3.40.50.150">
    <property type="entry name" value="Vaccinia Virus protein VP39"/>
    <property type="match status" value="1"/>
</dbReference>
<evidence type="ECO:0000313" key="16">
    <source>
        <dbReference type="Proteomes" id="UP001141327"/>
    </source>
</evidence>
<comment type="caution">
    <text evidence="15">The sequence shown here is derived from an EMBL/GenBank/DDBJ whole genome shotgun (WGS) entry which is preliminary data.</text>
</comment>
<name>A0ABQ8UM05_9EUKA</name>
<evidence type="ECO:0000256" key="5">
    <source>
        <dbReference type="ARBA" id="ARBA00008838"/>
    </source>
</evidence>
<comment type="subcellular location">
    <subcellularLocation>
        <location evidence="1">Cytoplasm</location>
    </subcellularLocation>
    <subcellularLocation>
        <location evidence="2">Nucleus</location>
        <location evidence="2">Nucleolus</location>
    </subcellularLocation>
    <subcellularLocation>
        <location evidence="3">Nucleus</location>
        <location evidence="3">Nucleoplasm</location>
    </subcellularLocation>
</comment>
<feature type="region of interest" description="Disordered" evidence="14">
    <location>
        <begin position="376"/>
        <end position="416"/>
    </location>
</feature>
<comment type="similarity">
    <text evidence="4">Belongs to the methyltransferase superfamily. L-isoaspartyl/D-aspartyl protein methyltransferase family.</text>
</comment>
<evidence type="ECO:0000256" key="10">
    <source>
        <dbReference type="ARBA" id="ARBA00022603"/>
    </source>
</evidence>
<keyword evidence="12" id="KW-0949">S-adenosyl-L-methionine</keyword>
<dbReference type="PANTHER" id="PTHR11579:SF0">
    <property type="entry name" value="PROTEIN-L-ISOASPARTATE(D-ASPARTATE) O-METHYLTRANSFERASE"/>
    <property type="match status" value="1"/>
</dbReference>
<reference evidence="15" key="1">
    <citation type="journal article" date="2022" name="bioRxiv">
        <title>Genomics of Preaxostyla Flagellates Illuminates Evolutionary Transitions and the Path Towards Mitochondrial Loss.</title>
        <authorList>
            <person name="Novak L.V.F."/>
            <person name="Treitli S.C."/>
            <person name="Pyrih J."/>
            <person name="Halakuc P."/>
            <person name="Pipaliya S.V."/>
            <person name="Vacek V."/>
            <person name="Brzon O."/>
            <person name="Soukal P."/>
            <person name="Eme L."/>
            <person name="Dacks J.B."/>
            <person name="Karnkowska A."/>
            <person name="Elias M."/>
            <person name="Hampl V."/>
        </authorList>
    </citation>
    <scope>NUCLEOTIDE SEQUENCE</scope>
    <source>
        <strain evidence="15">RCP-MX</strain>
    </source>
</reference>
<evidence type="ECO:0000256" key="3">
    <source>
        <dbReference type="ARBA" id="ARBA00004642"/>
    </source>
</evidence>
<protein>
    <recommendedName>
        <fullName evidence="7">Ribosome biogenesis protein NOP53</fullName>
        <ecNumber evidence="6">2.1.1.77</ecNumber>
    </recommendedName>
</protein>
<dbReference type="InterPro" id="IPR029063">
    <property type="entry name" value="SAM-dependent_MTases_sf"/>
</dbReference>
<evidence type="ECO:0000256" key="11">
    <source>
        <dbReference type="ARBA" id="ARBA00022679"/>
    </source>
</evidence>
<evidence type="ECO:0000256" key="8">
    <source>
        <dbReference type="ARBA" id="ARBA00022490"/>
    </source>
</evidence>
<feature type="compositionally biased region" description="Acidic residues" evidence="14">
    <location>
        <begin position="379"/>
        <end position="389"/>
    </location>
</feature>
<gene>
    <name evidence="15" type="ORF">PAPYR_3600</name>
</gene>
<dbReference type="CDD" id="cd02440">
    <property type="entry name" value="AdoMet_MTases"/>
    <property type="match status" value="1"/>
</dbReference>
<dbReference type="InterPro" id="IPR011687">
    <property type="entry name" value="Nop53/GLTSCR2"/>
</dbReference>
<dbReference type="Pfam" id="PF07767">
    <property type="entry name" value="Nop53"/>
    <property type="match status" value="1"/>
</dbReference>
<organism evidence="15 16">
    <name type="scientific">Paratrimastix pyriformis</name>
    <dbReference type="NCBI Taxonomy" id="342808"/>
    <lineage>
        <taxon>Eukaryota</taxon>
        <taxon>Metamonada</taxon>
        <taxon>Preaxostyla</taxon>
        <taxon>Paratrimastigidae</taxon>
        <taxon>Paratrimastix</taxon>
    </lineage>
</organism>
<evidence type="ECO:0000256" key="13">
    <source>
        <dbReference type="ARBA" id="ARBA00023242"/>
    </source>
</evidence>
<evidence type="ECO:0000256" key="4">
    <source>
        <dbReference type="ARBA" id="ARBA00005369"/>
    </source>
</evidence>
<keyword evidence="9" id="KW-0690">Ribosome biogenesis</keyword>
<evidence type="ECO:0000256" key="9">
    <source>
        <dbReference type="ARBA" id="ARBA00022517"/>
    </source>
</evidence>
<evidence type="ECO:0000256" key="1">
    <source>
        <dbReference type="ARBA" id="ARBA00004496"/>
    </source>
</evidence>
<dbReference type="EMBL" id="JAPMOS010000014">
    <property type="protein sequence ID" value="KAJ4460211.1"/>
    <property type="molecule type" value="Genomic_DNA"/>
</dbReference>
<dbReference type="PANTHER" id="PTHR11579">
    <property type="entry name" value="PROTEIN-L-ISOASPARTATE O-METHYLTRANSFERASE"/>
    <property type="match status" value="1"/>
</dbReference>
<feature type="compositionally biased region" description="Basic and acidic residues" evidence="14">
    <location>
        <begin position="402"/>
        <end position="416"/>
    </location>
</feature>
<evidence type="ECO:0000256" key="14">
    <source>
        <dbReference type="SAM" id="MobiDB-lite"/>
    </source>
</evidence>
<keyword evidence="11" id="KW-0808">Transferase</keyword>
<dbReference type="Pfam" id="PF01135">
    <property type="entry name" value="PCMT"/>
    <property type="match status" value="1"/>
</dbReference>
<evidence type="ECO:0000313" key="15">
    <source>
        <dbReference type="EMBL" id="KAJ4460211.1"/>
    </source>
</evidence>
<dbReference type="SUPFAM" id="SSF53335">
    <property type="entry name" value="S-adenosyl-L-methionine-dependent methyltransferases"/>
    <property type="match status" value="1"/>
</dbReference>
<keyword evidence="10" id="KW-0489">Methyltransferase</keyword>
<evidence type="ECO:0000256" key="12">
    <source>
        <dbReference type="ARBA" id="ARBA00022691"/>
    </source>
</evidence>
<dbReference type="InterPro" id="IPR000682">
    <property type="entry name" value="PCMT"/>
</dbReference>
<evidence type="ECO:0000256" key="6">
    <source>
        <dbReference type="ARBA" id="ARBA00011890"/>
    </source>
</evidence>
<evidence type="ECO:0000256" key="7">
    <source>
        <dbReference type="ARBA" id="ARBA00018339"/>
    </source>
</evidence>
<proteinExistence type="inferred from homology"/>